<dbReference type="GO" id="GO:0005506">
    <property type="term" value="F:iron ion binding"/>
    <property type="evidence" value="ECO:0007669"/>
    <property type="project" value="InterPro"/>
</dbReference>
<keyword evidence="2" id="KW-0560">Oxidoreductase</keyword>
<keyword evidence="2" id="KW-0349">Heme</keyword>
<dbReference type="Proteomes" id="UP000632289">
    <property type="component" value="Unassembled WGS sequence"/>
</dbReference>
<dbReference type="PANTHER" id="PTHR46696:SF1">
    <property type="entry name" value="CYTOCHROME P450 YJIB-RELATED"/>
    <property type="match status" value="1"/>
</dbReference>
<dbReference type="RefSeq" id="WP_191210693.1">
    <property type="nucleotide sequence ID" value="NZ_BAABKL010000050.1"/>
</dbReference>
<comment type="caution">
    <text evidence="4">The sequence shown here is derived from an EMBL/GenBank/DDBJ whole genome shotgun (WGS) entry which is preliminary data.</text>
</comment>
<dbReference type="GO" id="GO:0020037">
    <property type="term" value="F:heme binding"/>
    <property type="evidence" value="ECO:0007669"/>
    <property type="project" value="InterPro"/>
</dbReference>
<sequence>MSTAHPRHRARPGGEADRWEERVQTTAHPVAYRLLRAVSARGPVVRVPRVGVVVSDAALARDVLTDTARFTKTGPGSPSDLWTPILGPSVLLNMEGAAHAALRRRLGGLFTPGYVAALCERVLREPLAELTSALAAGEDVDLVAAVQRCAGAAICELVGLPPDPKRFSTAFAEASAVTSLVRLWRSSLTPRQVRTARAVLGRLTAAATDAHRHGDETTVPGRMRALGLSAEETRGAVGAFVLTGTETLVSFLPRLVALCHDSGRLDRLRADPGGTDAVVEEALRVTVPSPVMLRSVAAPATLGGTPLSPGDRVVVFTLQCARAHGPFDPDRPMPPELRRLWFGAGPHFCLGMPLAMEQIRSVLAAVLAAGPVRVTDRRIARRVLIPGYARLTLRRSA</sequence>
<dbReference type="AlphaFoldDB" id="A0A927F1R0"/>
<dbReference type="InterPro" id="IPR036396">
    <property type="entry name" value="Cyt_P450_sf"/>
</dbReference>
<comment type="similarity">
    <text evidence="1 2">Belongs to the cytochrome P450 family.</text>
</comment>
<evidence type="ECO:0000313" key="4">
    <source>
        <dbReference type="EMBL" id="MBD3933410.1"/>
    </source>
</evidence>
<evidence type="ECO:0000256" key="3">
    <source>
        <dbReference type="SAM" id="MobiDB-lite"/>
    </source>
</evidence>
<proteinExistence type="inferred from homology"/>
<dbReference type="Pfam" id="PF00067">
    <property type="entry name" value="p450"/>
    <property type="match status" value="1"/>
</dbReference>
<dbReference type="InterPro" id="IPR017972">
    <property type="entry name" value="Cyt_P450_CS"/>
</dbReference>
<dbReference type="Gene3D" id="1.10.630.10">
    <property type="entry name" value="Cytochrome P450"/>
    <property type="match status" value="1"/>
</dbReference>
<evidence type="ECO:0000256" key="1">
    <source>
        <dbReference type="ARBA" id="ARBA00010617"/>
    </source>
</evidence>
<protein>
    <submittedName>
        <fullName evidence="4">Cytochrome P450</fullName>
    </submittedName>
</protein>
<dbReference type="EMBL" id="JACXYU010000009">
    <property type="protein sequence ID" value="MBD3933410.1"/>
    <property type="molecule type" value="Genomic_DNA"/>
</dbReference>
<evidence type="ECO:0000313" key="5">
    <source>
        <dbReference type="Proteomes" id="UP000632289"/>
    </source>
</evidence>
<feature type="compositionally biased region" description="Basic residues" evidence="3">
    <location>
        <begin position="1"/>
        <end position="11"/>
    </location>
</feature>
<dbReference type="PANTHER" id="PTHR46696">
    <property type="entry name" value="P450, PUTATIVE (EUROFUNG)-RELATED"/>
    <property type="match status" value="1"/>
</dbReference>
<keyword evidence="5" id="KW-1185">Reference proteome</keyword>
<keyword evidence="2" id="KW-0479">Metal-binding</keyword>
<organism evidence="4 5">
    <name type="scientific">Streptomyces chumphonensis</name>
    <dbReference type="NCBI Taxonomy" id="1214925"/>
    <lineage>
        <taxon>Bacteria</taxon>
        <taxon>Bacillati</taxon>
        <taxon>Actinomycetota</taxon>
        <taxon>Actinomycetes</taxon>
        <taxon>Kitasatosporales</taxon>
        <taxon>Streptomycetaceae</taxon>
        <taxon>Streptomyces</taxon>
    </lineage>
</organism>
<feature type="region of interest" description="Disordered" evidence="3">
    <location>
        <begin position="1"/>
        <end position="22"/>
    </location>
</feature>
<dbReference type="CDD" id="cd00302">
    <property type="entry name" value="cytochrome_P450"/>
    <property type="match status" value="1"/>
</dbReference>
<reference evidence="4" key="1">
    <citation type="submission" date="2020-09" db="EMBL/GenBank/DDBJ databases">
        <title>Secondary metabolite and genome analysis of marine Streptomyces chumphonensis KK1-2T.</title>
        <authorList>
            <person name="Phongsopitanun W."/>
            <person name="Kanchanasin P."/>
            <person name="Pittayakhajonwut P."/>
            <person name="Suwanborirux K."/>
            <person name="Tanasupawat S."/>
        </authorList>
    </citation>
    <scope>NUCLEOTIDE SEQUENCE</scope>
    <source>
        <strain evidence="4">KK1-2</strain>
    </source>
</reference>
<dbReference type="GO" id="GO:0016705">
    <property type="term" value="F:oxidoreductase activity, acting on paired donors, with incorporation or reduction of molecular oxygen"/>
    <property type="evidence" value="ECO:0007669"/>
    <property type="project" value="InterPro"/>
</dbReference>
<name>A0A927F1R0_9ACTN</name>
<evidence type="ECO:0000256" key="2">
    <source>
        <dbReference type="RuleBase" id="RU000461"/>
    </source>
</evidence>
<dbReference type="PROSITE" id="PS00086">
    <property type="entry name" value="CYTOCHROME_P450"/>
    <property type="match status" value="1"/>
</dbReference>
<dbReference type="PRINTS" id="PR00359">
    <property type="entry name" value="BP450"/>
</dbReference>
<keyword evidence="2" id="KW-0503">Monooxygenase</keyword>
<dbReference type="SUPFAM" id="SSF48264">
    <property type="entry name" value="Cytochrome P450"/>
    <property type="match status" value="1"/>
</dbReference>
<accession>A0A927F1R0</accession>
<dbReference type="InterPro" id="IPR002397">
    <property type="entry name" value="Cyt_P450_B"/>
</dbReference>
<feature type="compositionally biased region" description="Basic and acidic residues" evidence="3">
    <location>
        <begin position="12"/>
        <end position="22"/>
    </location>
</feature>
<keyword evidence="2" id="KW-0408">Iron</keyword>
<dbReference type="GO" id="GO:0004497">
    <property type="term" value="F:monooxygenase activity"/>
    <property type="evidence" value="ECO:0007669"/>
    <property type="project" value="UniProtKB-KW"/>
</dbReference>
<gene>
    <name evidence="4" type="ORF">IF129_17860</name>
</gene>
<dbReference type="InterPro" id="IPR001128">
    <property type="entry name" value="Cyt_P450"/>
</dbReference>